<dbReference type="AlphaFoldDB" id="A0AAW0NNQ0"/>
<evidence type="ECO:0000256" key="3">
    <source>
        <dbReference type="ARBA" id="ARBA00022448"/>
    </source>
</evidence>
<keyword evidence="6" id="KW-0653">Protein transport</keyword>
<dbReference type="GO" id="GO:0006887">
    <property type="term" value="P:exocytosis"/>
    <property type="evidence" value="ECO:0007669"/>
    <property type="project" value="TreeGrafter"/>
</dbReference>
<dbReference type="PANTHER" id="PTHR21136">
    <property type="entry name" value="SNARE PROTEINS"/>
    <property type="match status" value="1"/>
</dbReference>
<comment type="caution">
    <text evidence="20">The sequence shown here is derived from an EMBL/GenBank/DDBJ whole genome shotgun (WGS) entry which is preliminary data.</text>
</comment>
<dbReference type="GO" id="GO:0030670">
    <property type="term" value="C:phagocytic vesicle membrane"/>
    <property type="evidence" value="ECO:0007669"/>
    <property type="project" value="UniProtKB-SubCell"/>
</dbReference>
<keyword evidence="3" id="KW-0813">Transport</keyword>
<evidence type="ECO:0000256" key="7">
    <source>
        <dbReference type="ARBA" id="ARBA00022989"/>
    </source>
</evidence>
<evidence type="ECO:0000256" key="11">
    <source>
        <dbReference type="ARBA" id="ARBA00037803"/>
    </source>
</evidence>
<comment type="subcellular location">
    <subcellularLocation>
        <location evidence="14">Cytoplasmic vesicle</location>
        <location evidence="14">Phagosome membrane</location>
        <topology evidence="14">Single-pass type IV membrane protein</topology>
    </subcellularLocation>
    <subcellularLocation>
        <location evidence="11">Cytoplasmic vesicle</location>
        <location evidence="11">Secretory vesicle membrane</location>
        <topology evidence="11">Single-pass type IV membrane protein</topology>
    </subcellularLocation>
    <subcellularLocation>
        <location evidence="1">Endoplasmic reticulum membrane</location>
        <topology evidence="1">Single-pass type IV membrane protein</topology>
    </subcellularLocation>
    <subcellularLocation>
        <location evidence="10">Golgi apparatus</location>
        <location evidence="10">trans-Golgi network membrane</location>
        <topology evidence="10">Single-pass type IV membrane protein</topology>
    </subcellularLocation>
    <subcellularLocation>
        <location evidence="12">Late endosome membrane</location>
        <topology evidence="12">Single-pass type IV membrane protein</topology>
    </subcellularLocation>
    <subcellularLocation>
        <location evidence="13">Lysosome membrane</location>
        <topology evidence="13">Single-pass type IV membrane protein</topology>
    </subcellularLocation>
    <subcellularLocation>
        <location evidence="9">Synapse</location>
        <location evidence="9">Synaptosome</location>
    </subcellularLocation>
</comment>
<dbReference type="PROSITE" id="PS00417">
    <property type="entry name" value="SYNAPTOBREVIN"/>
    <property type="match status" value="1"/>
</dbReference>
<accession>A0AAW0NNQ0</accession>
<protein>
    <recommendedName>
        <fullName evidence="15">Vesicle-associated membrane protein 7</fullName>
    </recommendedName>
    <alternativeName>
        <fullName evidence="16">Synaptobrevin-like protein 1</fullName>
    </alternativeName>
</protein>
<dbReference type="EMBL" id="JBBPFD010000014">
    <property type="protein sequence ID" value="KAK7899496.1"/>
    <property type="molecule type" value="Genomic_DNA"/>
</dbReference>
<dbReference type="GO" id="GO:0043005">
    <property type="term" value="C:neuron projection"/>
    <property type="evidence" value="ECO:0007669"/>
    <property type="project" value="UniProtKB-KW"/>
</dbReference>
<comment type="similarity">
    <text evidence="2">Belongs to the synaptobrevin family.</text>
</comment>
<evidence type="ECO:0000313" key="21">
    <source>
        <dbReference type="Proteomes" id="UP001460270"/>
    </source>
</evidence>
<dbReference type="GO" id="GO:0008333">
    <property type="term" value="P:endosome to lysosome transport"/>
    <property type="evidence" value="ECO:0007669"/>
    <property type="project" value="TreeGrafter"/>
</dbReference>
<dbReference type="GO" id="GO:0005794">
    <property type="term" value="C:Golgi apparatus"/>
    <property type="evidence" value="ECO:0007669"/>
    <property type="project" value="UniProtKB-SubCell"/>
</dbReference>
<dbReference type="CDD" id="cd15871">
    <property type="entry name" value="R-SNARE_VAMP7"/>
    <property type="match status" value="1"/>
</dbReference>
<evidence type="ECO:0000259" key="19">
    <source>
        <dbReference type="PROSITE" id="PS50892"/>
    </source>
</evidence>
<evidence type="ECO:0000256" key="12">
    <source>
        <dbReference type="ARBA" id="ARBA00037845"/>
    </source>
</evidence>
<gene>
    <name evidence="20" type="ORF">WMY93_020349</name>
</gene>
<evidence type="ECO:0000256" key="13">
    <source>
        <dbReference type="ARBA" id="ARBA00037863"/>
    </source>
</evidence>
<organism evidence="20 21">
    <name type="scientific">Mugilogobius chulae</name>
    <name type="common">yellowstripe goby</name>
    <dbReference type="NCBI Taxonomy" id="88201"/>
    <lineage>
        <taxon>Eukaryota</taxon>
        <taxon>Metazoa</taxon>
        <taxon>Chordata</taxon>
        <taxon>Craniata</taxon>
        <taxon>Vertebrata</taxon>
        <taxon>Euteleostomi</taxon>
        <taxon>Actinopterygii</taxon>
        <taxon>Neopterygii</taxon>
        <taxon>Teleostei</taxon>
        <taxon>Neoteleostei</taxon>
        <taxon>Acanthomorphata</taxon>
        <taxon>Gobiaria</taxon>
        <taxon>Gobiiformes</taxon>
        <taxon>Gobioidei</taxon>
        <taxon>Gobiidae</taxon>
        <taxon>Gobionellinae</taxon>
        <taxon>Mugilogobius</taxon>
    </lineage>
</organism>
<dbReference type="PROSITE" id="PS50892">
    <property type="entry name" value="V_SNARE"/>
    <property type="match status" value="1"/>
</dbReference>
<sequence length="319" mass="35475">MKHHSDPRGTDRLSETQMQVDDLKGIMVRNIDLVAQRGEKIELLIDKTENLVDSSVTFKTTSRNLARAMCMKNLKLFVLILFVCLVILYAIVSASCGGLDWPNCVKKELRCPVVFSLESPQCDPLLRSRVGGFVSRSLDAAAANSLLSFTARLFELQVMDLCQVQPMPLITEQVQDYSQCTFRVIVSENTAVALEELLVPRFKSALQLLSNFELTPTFARSSNSACPTETCVPCEDSAGAPLFLTRRGRLLDIDGSYSLSLTPDSAGCNFNLSEKGDCTSPDISMLPICTQTTLQSFSHKDNSSRIRKYFNRHLGQQRD</sequence>
<dbReference type="GO" id="GO:0006906">
    <property type="term" value="P:vesicle fusion"/>
    <property type="evidence" value="ECO:0007669"/>
    <property type="project" value="TreeGrafter"/>
</dbReference>
<dbReference type="GO" id="GO:0031902">
    <property type="term" value="C:late endosome membrane"/>
    <property type="evidence" value="ECO:0007669"/>
    <property type="project" value="UniProtKB-SubCell"/>
</dbReference>
<dbReference type="InterPro" id="IPR001388">
    <property type="entry name" value="Synaptobrevin-like"/>
</dbReference>
<dbReference type="GO" id="GO:0005765">
    <property type="term" value="C:lysosomal membrane"/>
    <property type="evidence" value="ECO:0007669"/>
    <property type="project" value="UniProtKB-SubCell"/>
</dbReference>
<keyword evidence="4" id="KW-0770">Synapse</keyword>
<evidence type="ECO:0000313" key="20">
    <source>
        <dbReference type="EMBL" id="KAK7899496.1"/>
    </source>
</evidence>
<evidence type="ECO:0000256" key="10">
    <source>
        <dbReference type="ARBA" id="ARBA00037801"/>
    </source>
</evidence>
<keyword evidence="7 18" id="KW-1133">Transmembrane helix</keyword>
<dbReference type="SUPFAM" id="SSF58038">
    <property type="entry name" value="SNARE fusion complex"/>
    <property type="match status" value="1"/>
</dbReference>
<dbReference type="GO" id="GO:0045202">
    <property type="term" value="C:synapse"/>
    <property type="evidence" value="ECO:0007669"/>
    <property type="project" value="UniProtKB-SubCell"/>
</dbReference>
<keyword evidence="5 18" id="KW-0812">Transmembrane</keyword>
<proteinExistence type="inferred from homology"/>
<dbReference type="GO" id="GO:0000149">
    <property type="term" value="F:SNARE binding"/>
    <property type="evidence" value="ECO:0007669"/>
    <property type="project" value="TreeGrafter"/>
</dbReference>
<evidence type="ECO:0000256" key="4">
    <source>
        <dbReference type="ARBA" id="ARBA00022599"/>
    </source>
</evidence>
<dbReference type="Gene3D" id="1.20.5.110">
    <property type="match status" value="1"/>
</dbReference>
<dbReference type="InterPro" id="IPR051097">
    <property type="entry name" value="Synaptobrevin-like_transport"/>
</dbReference>
<dbReference type="InterPro" id="IPR042855">
    <property type="entry name" value="V_SNARE_CC"/>
</dbReference>
<dbReference type="Proteomes" id="UP001460270">
    <property type="component" value="Unassembled WGS sequence"/>
</dbReference>
<name>A0AAW0NNQ0_9GOBI</name>
<dbReference type="GO" id="GO:0005789">
    <property type="term" value="C:endoplasmic reticulum membrane"/>
    <property type="evidence" value="ECO:0007669"/>
    <property type="project" value="UniProtKB-SubCell"/>
</dbReference>
<dbReference type="PRINTS" id="PR00219">
    <property type="entry name" value="SYNAPTOBREVN"/>
</dbReference>
<feature type="domain" description="V-SNARE coiled-coil homology" evidence="19">
    <location>
        <begin position="12"/>
        <end position="72"/>
    </location>
</feature>
<evidence type="ECO:0000256" key="15">
    <source>
        <dbReference type="ARBA" id="ARBA00039269"/>
    </source>
</evidence>
<evidence type="ECO:0000256" key="5">
    <source>
        <dbReference type="ARBA" id="ARBA00022692"/>
    </source>
</evidence>
<evidence type="ECO:0000256" key="9">
    <source>
        <dbReference type="ARBA" id="ARBA00034102"/>
    </source>
</evidence>
<evidence type="ECO:0000256" key="1">
    <source>
        <dbReference type="ARBA" id="ARBA00004163"/>
    </source>
</evidence>
<feature type="transmembrane region" description="Helical" evidence="18">
    <location>
        <begin position="73"/>
        <end position="92"/>
    </location>
</feature>
<dbReference type="FunFam" id="1.20.5.110:FF:000004">
    <property type="entry name" value="Vesicle-associated membrane protein 7"/>
    <property type="match status" value="1"/>
</dbReference>
<evidence type="ECO:0000256" key="14">
    <source>
        <dbReference type="ARBA" id="ARBA00037875"/>
    </source>
</evidence>
<dbReference type="GO" id="GO:0031201">
    <property type="term" value="C:SNARE complex"/>
    <property type="evidence" value="ECO:0007669"/>
    <property type="project" value="TreeGrafter"/>
</dbReference>
<keyword evidence="21" id="KW-1185">Reference proteome</keyword>
<dbReference type="GO" id="GO:0030658">
    <property type="term" value="C:transport vesicle membrane"/>
    <property type="evidence" value="ECO:0007669"/>
    <property type="project" value="UniProtKB-SubCell"/>
</dbReference>
<evidence type="ECO:0000256" key="17">
    <source>
        <dbReference type="PROSITE-ProRule" id="PRU00290"/>
    </source>
</evidence>
<keyword evidence="8 18" id="KW-0472">Membrane</keyword>
<dbReference type="Pfam" id="PF00957">
    <property type="entry name" value="Synaptobrevin"/>
    <property type="match status" value="1"/>
</dbReference>
<evidence type="ECO:0000256" key="18">
    <source>
        <dbReference type="SAM" id="Phobius"/>
    </source>
</evidence>
<evidence type="ECO:0000256" key="6">
    <source>
        <dbReference type="ARBA" id="ARBA00022927"/>
    </source>
</evidence>
<evidence type="ECO:0000256" key="2">
    <source>
        <dbReference type="ARBA" id="ARBA00008025"/>
    </source>
</evidence>
<keyword evidence="17" id="KW-0175">Coiled coil</keyword>
<dbReference type="GO" id="GO:0005484">
    <property type="term" value="F:SNAP receptor activity"/>
    <property type="evidence" value="ECO:0007669"/>
    <property type="project" value="TreeGrafter"/>
</dbReference>
<dbReference type="GO" id="GO:0015031">
    <property type="term" value="P:protein transport"/>
    <property type="evidence" value="ECO:0007669"/>
    <property type="project" value="UniProtKB-KW"/>
</dbReference>
<reference evidence="21" key="1">
    <citation type="submission" date="2024-04" db="EMBL/GenBank/DDBJ databases">
        <title>Salinicola lusitanus LLJ914,a marine bacterium isolated from the Okinawa Trough.</title>
        <authorList>
            <person name="Li J."/>
        </authorList>
    </citation>
    <scope>NUCLEOTIDE SEQUENCE [LARGE SCALE GENOMIC DNA]</scope>
</reference>
<evidence type="ECO:0000256" key="8">
    <source>
        <dbReference type="ARBA" id="ARBA00023136"/>
    </source>
</evidence>
<evidence type="ECO:0000256" key="16">
    <source>
        <dbReference type="ARBA" id="ARBA00042194"/>
    </source>
</evidence>
<dbReference type="PANTHER" id="PTHR21136:SF179">
    <property type="entry name" value="VESICLE ASSOCIATED MEMBRANE PROTEIN 7-RELATED"/>
    <property type="match status" value="1"/>
</dbReference>
<keyword evidence="4" id="KW-0771">Synaptosome</keyword>